<dbReference type="Pfam" id="PF07727">
    <property type="entry name" value="RVT_2"/>
    <property type="match status" value="1"/>
</dbReference>
<feature type="domain" description="Peptidase A2" evidence="22">
    <location>
        <begin position="70"/>
        <end position="142"/>
    </location>
</feature>
<keyword evidence="6" id="KW-0064">Aspartyl protease</keyword>
<keyword evidence="5" id="KW-0540">Nuclease</keyword>
<dbReference type="InterPro" id="IPR000477">
    <property type="entry name" value="RT_dom"/>
</dbReference>
<dbReference type="Gene3D" id="2.40.70.10">
    <property type="entry name" value="Acid Proteases"/>
    <property type="match status" value="1"/>
</dbReference>
<keyword evidence="2" id="KW-0645">Protease</keyword>
<dbReference type="Pfam" id="PF00098">
    <property type="entry name" value="zf-CCHC"/>
    <property type="match status" value="1"/>
</dbReference>
<evidence type="ECO:0000256" key="5">
    <source>
        <dbReference type="ARBA" id="ARBA00022722"/>
    </source>
</evidence>
<feature type="domain" description="Integrase catalytic" evidence="24">
    <location>
        <begin position="990"/>
        <end position="1156"/>
    </location>
</feature>
<feature type="compositionally biased region" description="Basic and acidic residues" evidence="20">
    <location>
        <begin position="1222"/>
        <end position="1236"/>
    </location>
</feature>
<evidence type="ECO:0000256" key="1">
    <source>
        <dbReference type="ARBA" id="ARBA00012493"/>
    </source>
</evidence>
<evidence type="ECO:0000256" key="12">
    <source>
        <dbReference type="ARBA" id="ARBA00022918"/>
    </source>
</evidence>
<dbReference type="Gene3D" id="3.30.420.10">
    <property type="entry name" value="Ribonuclease H-like superfamily/Ribonuclease H"/>
    <property type="match status" value="2"/>
</dbReference>
<dbReference type="SUPFAM" id="SSF57756">
    <property type="entry name" value="Retrovirus zinc finger-like domains"/>
    <property type="match status" value="1"/>
</dbReference>
<feature type="region of interest" description="Disordered" evidence="20">
    <location>
        <begin position="1222"/>
        <end position="1243"/>
    </location>
</feature>
<evidence type="ECO:0000256" key="2">
    <source>
        <dbReference type="ARBA" id="ARBA00022670"/>
    </source>
</evidence>
<dbReference type="InterPro" id="IPR001584">
    <property type="entry name" value="Integrase_cat-core"/>
</dbReference>
<dbReference type="PANTHER" id="PTHR37984:SF5">
    <property type="entry name" value="PROTEIN NYNRIN-LIKE"/>
    <property type="match status" value="1"/>
</dbReference>
<dbReference type="Pfam" id="PF00665">
    <property type="entry name" value="rve"/>
    <property type="match status" value="2"/>
</dbReference>
<evidence type="ECO:0000256" key="17">
    <source>
        <dbReference type="ARBA" id="ARBA00033113"/>
    </source>
</evidence>
<evidence type="ECO:0000259" key="24">
    <source>
        <dbReference type="PROSITE" id="PS50994"/>
    </source>
</evidence>
<feature type="domain" description="Integrase catalytic" evidence="24">
    <location>
        <begin position="1881"/>
        <end position="2049"/>
    </location>
</feature>
<evidence type="ECO:0000313" key="25">
    <source>
        <dbReference type="EMBL" id="UYV69220.1"/>
    </source>
</evidence>
<evidence type="ECO:0000256" key="11">
    <source>
        <dbReference type="ARBA" id="ARBA00022908"/>
    </source>
</evidence>
<dbReference type="InterPro" id="IPR001969">
    <property type="entry name" value="Aspartic_peptidase_AS"/>
</dbReference>
<dbReference type="EC" id="2.7.7.49" evidence="1"/>
<dbReference type="CDD" id="cd09272">
    <property type="entry name" value="RNase_HI_RT_Ty1"/>
    <property type="match status" value="1"/>
</dbReference>
<dbReference type="Pfam" id="PF00078">
    <property type="entry name" value="RVT_1"/>
    <property type="match status" value="1"/>
</dbReference>
<keyword evidence="4" id="KW-0548">Nucleotidyltransferase</keyword>
<dbReference type="Pfam" id="PF14223">
    <property type="entry name" value="Retrotran_gag_2"/>
    <property type="match status" value="1"/>
</dbReference>
<dbReference type="InterPro" id="IPR043502">
    <property type="entry name" value="DNA/RNA_pol_sf"/>
</dbReference>
<dbReference type="InterPro" id="IPR050951">
    <property type="entry name" value="Retrovirus_Pol_polyprotein"/>
</dbReference>
<dbReference type="InterPro" id="IPR025724">
    <property type="entry name" value="GAG-pre-integrase_dom"/>
</dbReference>
<dbReference type="CDD" id="cd06094">
    <property type="entry name" value="RP_Saci_like"/>
    <property type="match status" value="1"/>
</dbReference>
<dbReference type="InterPro" id="IPR021109">
    <property type="entry name" value="Peptidase_aspartic_dom_sf"/>
</dbReference>
<organism evidence="25 26">
    <name type="scientific">Cordylochernes scorpioides</name>
    <dbReference type="NCBI Taxonomy" id="51811"/>
    <lineage>
        <taxon>Eukaryota</taxon>
        <taxon>Metazoa</taxon>
        <taxon>Ecdysozoa</taxon>
        <taxon>Arthropoda</taxon>
        <taxon>Chelicerata</taxon>
        <taxon>Arachnida</taxon>
        <taxon>Pseudoscorpiones</taxon>
        <taxon>Cheliferoidea</taxon>
        <taxon>Chernetidae</taxon>
        <taxon>Cordylochernes</taxon>
    </lineage>
</organism>
<dbReference type="PROSITE" id="PS00141">
    <property type="entry name" value="ASP_PROTEASE"/>
    <property type="match status" value="1"/>
</dbReference>
<evidence type="ECO:0000256" key="6">
    <source>
        <dbReference type="ARBA" id="ARBA00022750"/>
    </source>
</evidence>
<feature type="domain" description="Reverse transcriptase" evidence="23">
    <location>
        <begin position="246"/>
        <end position="423"/>
    </location>
</feature>
<proteinExistence type="predicted"/>
<evidence type="ECO:0000256" key="18">
    <source>
        <dbReference type="ARBA" id="ARBA00057243"/>
    </source>
</evidence>
<dbReference type="Gene3D" id="1.10.340.70">
    <property type="match status" value="1"/>
</dbReference>
<dbReference type="Pfam" id="PF25597">
    <property type="entry name" value="SH3_retrovirus"/>
    <property type="match status" value="1"/>
</dbReference>
<sequence>MKEIPLEKIGAAIDQWPERLRTCVVKKGVSVQLERVGKLQPADRVATSSSAGIQDCRNLRLFVTDKNTGLRFLVDSGADISIIPPKDKNRMPSSDYKLYAANGTEIVTYGTKVRNLDIGLRRQFQWPFVIANTNRAIIGADFLNNFGLIIDIKNKRLIDGITNLSIRGVIQSISDMGNISTLNSSSKVSAILTKYPNLCRPPSDFVEAKHSVKHYIPTRGQPIHSKARRLDSQRLTLAKAEFQYMLNNGIIRPSNSPWASPLHLVSKKDESLRPCGDYRRLNAVTLPDRYPIPRLDDFHHILKGTRVYSKIDLCKAFYQIPIAEEDKPKTAIITPFGLFEFNVMSFGLRNATATFQRFMHEVLRNLDFAFVYLDDILVASKTEEEYYSHLVTLFSRLNSYGLRINLSKSKFLVQEIDFLGYLITSHGVKPLPTKVKAILEYKKPKTVHELRIFLGMLNFYRTFLNNAAETQAILHEYLRGAKKKDRSEIKWTEEAEVQFEKCKQALANTALLAYPDTELPISLCTDASDRAVGSVLQQLDCWLGNPGALTSLPVDERLSLTLVTLLQQNFFLSREGKAFAKICLGINDEQQLHVQHLNTPKEVWEELEKLYAPKDSRYRAVQLRRQLYGKRLTQHSNMEGYMGKINYIVNELAQIGDKIDDGDLAMVLLGGLPEDWDIVVSTICNLPDSDFMTATVKRRLLAEAERRSSNLPKDVGAMVVNASSKPIETEKQFKAKVVCFKCGGKGHYARECRKKGKNEQRPKRFDQNKGVNMSAMCNTLFGATAETWIIDSGATHHMTPKRDYFTCLKECTSNMSSITIANGSSIEACGIGTVSANIVGHKGDASKMVVQNTLYVPDLRHSVLSVRQMIENGRKVVFNRSGCHIMDMKGKLLIEGKKLGRLYYVQTTPSSPIDQNDHVSLASECKEELTLELWHKRLMHVNAYTIAKMAKNQSVRGLNCSPAKPEKCEDCLIGKSYRLPFLQHSHKEEKEIMPLDLVHADLMGPLDVLSWGGAKYVLTIIDESTRYTSVFFLKNKGETLGKVKEWIQESEKQTSRKLKRIRTDNGLEFCSKEWDTFCTSVGIVHEHTMTYTPQQNGVAERMNRTLLDLVRSTISGSGLPKASWAELTYTAAYVRNRVLNNHNGESTPYELWTGNKPSLKHLRAIGCQVFVHIPRQVRKSKLERRAIKGNLVGYALRGRGYRVWIPEMKKVVESRDCVFKESDVSRNDSNREELPSVEHYSYGTQREIEDNPVSLLDQEDVTPTEEDSHNEDTGDPTSYKEAIQGPEAEHWLEAIVEELESLRKHNVWELTELPKDSAPIACKWVLHKKTNAEGQVVRYKARLVAKGFTQQKGIDYDEIYSPVSSFETTRLLTAIGVENNWFIDQYDVKSAYLYGKLDRVIYMEQPEGFVKPGEEHLYCQLKRSLYGLKQSGRCWNKCLDEWLKKKGFVRNPVDPCVYKLKLNEGMIILSLYVDDILTLTENQEVREKCIELLRGHFETKYIGPVSYLLGVNFTRSKDGCVTLTQRAYIKSLLERFNLQEGREVSTPMETRPELLEEEDEENCQDLPYRELIGGLLYISQRTRPDIAYAVSQLARYCSKYTRKHWVAAKRILRYLKSSEHLGITYRRTGEQLCVYSDADWGTNLEDRKSTSGYVVMFAGAPILWRSSKQTVTALSTMEAEYISLSSSVREVTWIREFLNHLDIPNNMVEPTPVWCDNQAAIAHAKSYISRSKTRHIAIRYHFVREKVDDVADALSRVDAITTMDYEEIAKEQTGDSELQNLISKNTSLKFKQCPLQSGNLLWCDVSTTNIRPFIPIKFRMMVFRNFHELSHPGIKATTKQLTSRFIWPNMNKDIRKWAQACVNCQKCKVSIHTKSEIGKYQEVDERFSVVHIDLIGPLPPSNGNIYCLTCIDRYTSWMEVVPLPDMKSETVARAFYENWIVRFGAPHTVISARGKQFTSQLFKDLTTLCGIKLRHSTAYHPQCNGKIERLHRTIKTAIRAHNNIKWTETLPTVLLGLRAAINKDNNHSLCQMVYGKTIRLPGEFFDDSKHHLHAEEFVQQLQKQMELLKPLNEKHHSKTKVFVHKDLKTCSHVFIRTDRVKKPLEPPYEGPFPVLERTDKYFTLKVKEKNVTTSIDRLRPAYLLADSDNITAEHPTATRPIVSGALPSTSSQQNPDPPDVE</sequence>
<gene>
    <name evidence="25" type="ORF">LAZ67_6002864</name>
</gene>
<keyword evidence="3" id="KW-0808">Transferase</keyword>
<dbReference type="InterPro" id="IPR001878">
    <property type="entry name" value="Znf_CCHC"/>
</dbReference>
<dbReference type="Gene3D" id="3.30.70.270">
    <property type="match status" value="2"/>
</dbReference>
<evidence type="ECO:0000256" key="15">
    <source>
        <dbReference type="ARBA" id="ARBA00030524"/>
    </source>
</evidence>
<dbReference type="SUPFAM" id="SSF50630">
    <property type="entry name" value="Acid proteases"/>
    <property type="match status" value="1"/>
</dbReference>
<dbReference type="SMART" id="SM00343">
    <property type="entry name" value="ZnF_C2HC"/>
    <property type="match status" value="1"/>
</dbReference>
<evidence type="ECO:0000256" key="20">
    <source>
        <dbReference type="SAM" id="MobiDB-lite"/>
    </source>
</evidence>
<dbReference type="InterPro" id="IPR054722">
    <property type="entry name" value="PolX-like_BBD"/>
</dbReference>
<feature type="non-terminal residue" evidence="25">
    <location>
        <position position="1"/>
    </location>
</feature>
<evidence type="ECO:0000256" key="3">
    <source>
        <dbReference type="ARBA" id="ARBA00022679"/>
    </source>
</evidence>
<feature type="region of interest" description="Disordered" evidence="20">
    <location>
        <begin position="2153"/>
        <end position="2181"/>
    </location>
</feature>
<comment type="function">
    <text evidence="18">Capsid protein (CA) is the structural component of the virus-like particle (VLP), forming the shell that encapsulates the retrotransposons dimeric RNA genome. The particles are assembled from trimer-clustered units and there are holes in the capsid shells that allow for the diffusion of macromolecules. CA also has nucleocapsid-like chaperone activity, promoting primer tRNA(i)-Met annealing to the multipartite primer-binding site (PBS), dimerization of Ty1 RNA and initiation of reverse transcription.</text>
</comment>
<evidence type="ECO:0000256" key="14">
    <source>
        <dbReference type="ARBA" id="ARBA00023268"/>
    </source>
</evidence>
<dbReference type="PANTHER" id="PTHR37984">
    <property type="entry name" value="PROTEIN CBG26694"/>
    <property type="match status" value="1"/>
</dbReference>
<keyword evidence="19" id="KW-0863">Zinc-finger</keyword>
<dbReference type="InterPro" id="IPR043128">
    <property type="entry name" value="Rev_trsase/Diguanyl_cyclase"/>
</dbReference>
<keyword evidence="7" id="KW-0255">Endonuclease</keyword>
<evidence type="ECO:0000256" key="4">
    <source>
        <dbReference type="ARBA" id="ARBA00022695"/>
    </source>
</evidence>
<dbReference type="Pfam" id="PF17921">
    <property type="entry name" value="Integrase_H2C2"/>
    <property type="match status" value="1"/>
</dbReference>
<dbReference type="InterPro" id="IPR057670">
    <property type="entry name" value="SH3_retrovirus"/>
</dbReference>
<dbReference type="SUPFAM" id="SSF56672">
    <property type="entry name" value="DNA/RNA polymerases"/>
    <property type="match status" value="2"/>
</dbReference>
<dbReference type="PROSITE" id="PS50158">
    <property type="entry name" value="ZF_CCHC"/>
    <property type="match status" value="1"/>
</dbReference>
<dbReference type="Gene3D" id="4.10.60.10">
    <property type="entry name" value="Zinc finger, CCHC-type"/>
    <property type="match status" value="1"/>
</dbReference>
<evidence type="ECO:0000256" key="9">
    <source>
        <dbReference type="ARBA" id="ARBA00022842"/>
    </source>
</evidence>
<dbReference type="InterPro" id="IPR013103">
    <property type="entry name" value="RVT_2"/>
</dbReference>
<dbReference type="Pfam" id="PF17919">
    <property type="entry name" value="RT_RNaseH_2"/>
    <property type="match status" value="1"/>
</dbReference>
<keyword evidence="19" id="KW-0479">Metal-binding</keyword>
<evidence type="ECO:0000259" key="23">
    <source>
        <dbReference type="PROSITE" id="PS50878"/>
    </source>
</evidence>
<keyword evidence="14" id="KW-0511">Multifunctional enzyme</keyword>
<dbReference type="InterPro" id="IPR036875">
    <property type="entry name" value="Znf_CCHC_sf"/>
</dbReference>
<evidence type="ECO:0000256" key="19">
    <source>
        <dbReference type="PROSITE-ProRule" id="PRU00047"/>
    </source>
</evidence>
<keyword evidence="13" id="KW-0238">DNA-binding</keyword>
<protein>
    <recommendedName>
        <fullName evidence="1">RNA-directed DNA polymerase</fullName>
        <ecNumber evidence="1">2.7.7.49</ecNumber>
    </recommendedName>
    <alternativeName>
        <fullName evidence="15">Gag-Pol-p199</fullName>
    </alternativeName>
    <alternativeName>
        <fullName evidence="16">TY1A-TY1B</fullName>
    </alternativeName>
    <alternativeName>
        <fullName evidence="17">p190</fullName>
    </alternativeName>
</protein>
<dbReference type="Pfam" id="PF13976">
    <property type="entry name" value="gag_pre-integrs"/>
    <property type="match status" value="1"/>
</dbReference>
<dbReference type="InterPro" id="IPR001995">
    <property type="entry name" value="Peptidase_A2_cat"/>
</dbReference>
<dbReference type="InterPro" id="IPR041588">
    <property type="entry name" value="Integrase_H2C2"/>
</dbReference>
<dbReference type="InterPro" id="IPR036397">
    <property type="entry name" value="RNaseH_sf"/>
</dbReference>
<dbReference type="InterPro" id="IPR012337">
    <property type="entry name" value="RNaseH-like_sf"/>
</dbReference>
<evidence type="ECO:0000259" key="22">
    <source>
        <dbReference type="PROSITE" id="PS50175"/>
    </source>
</evidence>
<dbReference type="PROSITE" id="PS50175">
    <property type="entry name" value="ASP_PROT_RETROV"/>
    <property type="match status" value="1"/>
</dbReference>
<dbReference type="Gene3D" id="3.10.10.10">
    <property type="entry name" value="HIV Type 1 Reverse Transcriptase, subunit A, domain 1"/>
    <property type="match status" value="1"/>
</dbReference>
<evidence type="ECO:0000256" key="16">
    <source>
        <dbReference type="ARBA" id="ARBA00032154"/>
    </source>
</evidence>
<keyword evidence="11" id="KW-0229">DNA integration</keyword>
<accession>A0ABY6KK36</accession>
<evidence type="ECO:0000256" key="10">
    <source>
        <dbReference type="ARBA" id="ARBA00022884"/>
    </source>
</evidence>
<evidence type="ECO:0000259" key="21">
    <source>
        <dbReference type="PROSITE" id="PS50158"/>
    </source>
</evidence>
<dbReference type="PROSITE" id="PS50878">
    <property type="entry name" value="RT_POL"/>
    <property type="match status" value="1"/>
</dbReference>
<keyword evidence="8" id="KW-0378">Hydrolase</keyword>
<dbReference type="InterPro" id="IPR034132">
    <property type="entry name" value="RP_Saci-like"/>
</dbReference>
<dbReference type="Pfam" id="PF22936">
    <property type="entry name" value="Pol_BBD"/>
    <property type="match status" value="1"/>
</dbReference>
<evidence type="ECO:0000256" key="13">
    <source>
        <dbReference type="ARBA" id="ARBA00023125"/>
    </source>
</evidence>
<keyword evidence="10" id="KW-0694">RNA-binding</keyword>
<reference evidence="25 26" key="1">
    <citation type="submission" date="2022-01" db="EMBL/GenBank/DDBJ databases">
        <title>A chromosomal length assembly of Cordylochernes scorpioides.</title>
        <authorList>
            <person name="Zeh D."/>
            <person name="Zeh J."/>
        </authorList>
    </citation>
    <scope>NUCLEOTIDE SEQUENCE [LARGE SCALE GENOMIC DNA]</scope>
    <source>
        <strain evidence="25">IN4F17</strain>
        <tissue evidence="25">Whole Body</tissue>
    </source>
</reference>
<keyword evidence="9" id="KW-0460">Magnesium</keyword>
<dbReference type="SUPFAM" id="SSF53098">
    <property type="entry name" value="Ribonuclease H-like"/>
    <property type="match status" value="2"/>
</dbReference>
<feature type="domain" description="CCHC-type" evidence="21">
    <location>
        <begin position="739"/>
        <end position="754"/>
    </location>
</feature>
<dbReference type="InterPro" id="IPR041577">
    <property type="entry name" value="RT_RNaseH_2"/>
</dbReference>
<keyword evidence="19" id="KW-0862">Zinc</keyword>
<evidence type="ECO:0000256" key="8">
    <source>
        <dbReference type="ARBA" id="ARBA00022801"/>
    </source>
</evidence>
<keyword evidence="26" id="KW-1185">Reference proteome</keyword>
<evidence type="ECO:0000256" key="7">
    <source>
        <dbReference type="ARBA" id="ARBA00022759"/>
    </source>
</evidence>
<dbReference type="Proteomes" id="UP001235939">
    <property type="component" value="Chromosome 06"/>
</dbReference>
<evidence type="ECO:0000313" key="26">
    <source>
        <dbReference type="Proteomes" id="UP001235939"/>
    </source>
</evidence>
<name>A0ABY6KK36_9ARAC</name>
<keyword evidence="12" id="KW-0695">RNA-directed DNA polymerase</keyword>
<dbReference type="CDD" id="cd01647">
    <property type="entry name" value="RT_LTR"/>
    <property type="match status" value="1"/>
</dbReference>
<dbReference type="PROSITE" id="PS50994">
    <property type="entry name" value="INTEGRASE"/>
    <property type="match status" value="2"/>
</dbReference>
<feature type="region of interest" description="Disordered" evidence="20">
    <location>
        <begin position="1260"/>
        <end position="1280"/>
    </location>
</feature>
<dbReference type="EMBL" id="CP092868">
    <property type="protein sequence ID" value="UYV69220.1"/>
    <property type="molecule type" value="Genomic_DNA"/>
</dbReference>